<proteinExistence type="predicted"/>
<organism evidence="2 3">
    <name type="scientific">Caulobacter vibrioides (strain NA1000 / CB15N)</name>
    <name type="common">Caulobacter crescentus</name>
    <dbReference type="NCBI Taxonomy" id="565050"/>
    <lineage>
        <taxon>Bacteria</taxon>
        <taxon>Pseudomonadati</taxon>
        <taxon>Pseudomonadota</taxon>
        <taxon>Alphaproteobacteria</taxon>
        <taxon>Caulobacterales</taxon>
        <taxon>Caulobacteraceae</taxon>
        <taxon>Caulobacter</taxon>
    </lineage>
</organism>
<protein>
    <submittedName>
        <fullName evidence="2">Uncharacterized protein</fullName>
    </submittedName>
</protein>
<dbReference type="RefSeq" id="WP_010918487.1">
    <property type="nucleotide sequence ID" value="NC_011916.1"/>
</dbReference>
<dbReference type="Proteomes" id="UP000001364">
    <property type="component" value="Chromosome"/>
</dbReference>
<sequence>MKSKVSLLAFAAAFTVFGASSVQAACSGAGVITRINGKPQDVIITRAGAPVARPRVLDVVCDQDVIKTENGATVLVSLDGAGKVTVGAAPYTVKGRAKAQVSHSAYSALVDHLMPDMKRQPWDVRLRGGEPPLDFAVASLSTGGQQLTAGRTQLLVRLIGGTPGYKLSILSGDKVLASGSSADGDVALTTPALAPGDYVLKATDAAGAVQTGKITVVADAPPTPAEFKTFEDLEVQQAATAADLARVLPDVWSFEAEQILHSAPLNGLDRGSVYRLIESYAGG</sequence>
<dbReference type="RefSeq" id="YP_002516009.1">
    <property type="nucleotide sequence ID" value="NC_011916.1"/>
</dbReference>
<feature type="chain" id="PRO_5002605935" evidence="1">
    <location>
        <begin position="25"/>
        <end position="283"/>
    </location>
</feature>
<reference evidence="2 3" key="1">
    <citation type="journal article" date="2010" name="J. Bacteriol.">
        <title>The genetic basis of laboratory adaptation in Caulobacter crescentus.</title>
        <authorList>
            <person name="Marks M.E."/>
            <person name="Castro-Rojas C.M."/>
            <person name="Teiling C."/>
            <person name="Du L."/>
            <person name="Kapatral V."/>
            <person name="Walunas T.L."/>
            <person name="Crosson S."/>
        </authorList>
    </citation>
    <scope>NUCLEOTIDE SEQUENCE [LARGE SCALE GENOMIC DNA]</scope>
    <source>
        <strain evidence="3">NA1000 / CB15N</strain>
    </source>
</reference>
<gene>
    <name evidence="2" type="ordered locus">CCNA_00636</name>
</gene>
<dbReference type="PATRIC" id="fig|565050.3.peg.629"/>
<dbReference type="HOGENOM" id="CLU_982429_0_0_5"/>
<accession>A0A0H3C692</accession>
<dbReference type="KEGG" id="ccs:CCNA_00636"/>
<evidence type="ECO:0000313" key="3">
    <source>
        <dbReference type="Proteomes" id="UP000001364"/>
    </source>
</evidence>
<evidence type="ECO:0000313" key="2">
    <source>
        <dbReference type="EMBL" id="ACL94101.1"/>
    </source>
</evidence>
<keyword evidence="3" id="KW-1185">Reference proteome</keyword>
<keyword evidence="1" id="KW-0732">Signal</keyword>
<dbReference type="AlphaFoldDB" id="A0A0H3C692"/>
<evidence type="ECO:0000256" key="1">
    <source>
        <dbReference type="SAM" id="SignalP"/>
    </source>
</evidence>
<dbReference type="EMBL" id="CP001340">
    <property type="protein sequence ID" value="ACL94101.1"/>
    <property type="molecule type" value="Genomic_DNA"/>
</dbReference>
<name>A0A0H3C692_CAUVN</name>
<feature type="signal peptide" evidence="1">
    <location>
        <begin position="1"/>
        <end position="24"/>
    </location>
</feature>
<dbReference type="GeneID" id="7330035"/>